<dbReference type="GO" id="GO:0016874">
    <property type="term" value="F:ligase activity"/>
    <property type="evidence" value="ECO:0007669"/>
    <property type="project" value="UniProtKB-KW"/>
</dbReference>
<gene>
    <name evidence="2" type="ORF">QNI16_13955</name>
</gene>
<name>A0AAE3QRQ0_9BACT</name>
<protein>
    <submittedName>
        <fullName evidence="2">T4 RnlA family RNA ligase</fullName>
    </submittedName>
</protein>
<evidence type="ECO:0000313" key="3">
    <source>
        <dbReference type="Proteomes" id="UP001241110"/>
    </source>
</evidence>
<dbReference type="EMBL" id="JASJOS010000005">
    <property type="protein sequence ID" value="MDJ1481599.1"/>
    <property type="molecule type" value="Genomic_DNA"/>
</dbReference>
<comment type="caution">
    <text evidence="2">The sequence shown here is derived from an EMBL/GenBank/DDBJ whole genome shotgun (WGS) entry which is preliminary data.</text>
</comment>
<feature type="domain" description="T4 RNA ligase 1-like N-terminal" evidence="1">
    <location>
        <begin position="47"/>
        <end position="223"/>
    </location>
</feature>
<dbReference type="InterPro" id="IPR019039">
    <property type="entry name" value="T4-Rnl1-like_N"/>
</dbReference>
<dbReference type="Proteomes" id="UP001241110">
    <property type="component" value="Unassembled WGS sequence"/>
</dbReference>
<keyword evidence="2" id="KW-0436">Ligase</keyword>
<sequence length="339" mass="40538">MNITLLQDLMKDGYICVQKHPEVDYYIYNYTPKTQFERAWNEWTLMARGLILDQDYTIVSRPFPKFFNMEEHSPEEIPSENFEVYEKLDGSLGILYWLNGKPYMATRGSFNSEQALKATEMLYQKYAHTFPLLDRSKTYLFEIIYPENRIVVNYGDKEDLILLAIITNETGLDEPLEDIGFPLVTRYDGISDLKTLRSLQEENKEGFVIKFRSGFRVKVKFEEYVRLHRILTRISSKNIWEYLSGNQSFEEILEKVPDEFYDWVKKTVADLTREYQDIEKYCQEHFKDLGNRKDNALYFRTLKYPAILFSMLDQKDYSHIIWKIIRPTYERPFRVSEDN</sequence>
<organism evidence="2 3">
    <name type="scientific">Xanthocytophaga flava</name>
    <dbReference type="NCBI Taxonomy" id="3048013"/>
    <lineage>
        <taxon>Bacteria</taxon>
        <taxon>Pseudomonadati</taxon>
        <taxon>Bacteroidota</taxon>
        <taxon>Cytophagia</taxon>
        <taxon>Cytophagales</taxon>
        <taxon>Rhodocytophagaceae</taxon>
        <taxon>Xanthocytophaga</taxon>
    </lineage>
</organism>
<accession>A0AAE3QRQ0</accession>
<proteinExistence type="predicted"/>
<dbReference type="Pfam" id="PF09511">
    <property type="entry name" value="RNA_lig_T4_1"/>
    <property type="match status" value="1"/>
</dbReference>
<reference evidence="2" key="1">
    <citation type="submission" date="2023-05" db="EMBL/GenBank/DDBJ databases">
        <authorList>
            <person name="Zhang X."/>
        </authorList>
    </citation>
    <scope>NUCLEOTIDE SEQUENCE</scope>
    <source>
        <strain evidence="2">YF14B1</strain>
    </source>
</reference>
<evidence type="ECO:0000259" key="1">
    <source>
        <dbReference type="Pfam" id="PF09511"/>
    </source>
</evidence>
<dbReference type="RefSeq" id="WP_313979585.1">
    <property type="nucleotide sequence ID" value="NZ_JASJOS010000005.1"/>
</dbReference>
<dbReference type="AlphaFoldDB" id="A0AAE3QRQ0"/>
<evidence type="ECO:0000313" key="2">
    <source>
        <dbReference type="EMBL" id="MDJ1481599.1"/>
    </source>
</evidence>